<dbReference type="OrthoDB" id="17948at2759"/>
<dbReference type="SUPFAM" id="SSF89550">
    <property type="entry name" value="PHP domain-like"/>
    <property type="match status" value="1"/>
</dbReference>
<dbReference type="PANTHER" id="PTHR13031">
    <property type="entry name" value="RIBONUCLEASE P SUBUNIT P30"/>
    <property type="match status" value="1"/>
</dbReference>
<organism evidence="4 5">
    <name type="scientific">Ceraceosorus bombacis</name>
    <dbReference type="NCBI Taxonomy" id="401625"/>
    <lineage>
        <taxon>Eukaryota</taxon>
        <taxon>Fungi</taxon>
        <taxon>Dikarya</taxon>
        <taxon>Basidiomycota</taxon>
        <taxon>Ustilaginomycotina</taxon>
        <taxon>Exobasidiomycetes</taxon>
        <taxon>Ceraceosorales</taxon>
        <taxon>Ceraceosoraceae</taxon>
        <taxon>Ceraceosorus</taxon>
    </lineage>
</organism>
<evidence type="ECO:0000313" key="5">
    <source>
        <dbReference type="Proteomes" id="UP000054845"/>
    </source>
</evidence>
<dbReference type="InterPro" id="IPR016195">
    <property type="entry name" value="Pol/histidinol_Pase-like"/>
</dbReference>
<dbReference type="EMBL" id="CCYA01000243">
    <property type="protein sequence ID" value="CEH14596.1"/>
    <property type="molecule type" value="Genomic_DNA"/>
</dbReference>
<keyword evidence="5" id="KW-1185">Reference proteome</keyword>
<dbReference type="AlphaFoldDB" id="A0A0P1BEM5"/>
<comment type="similarity">
    <text evidence="2">Belongs to the eukaryotic/archaeal RNase P protein component 3 family.</text>
</comment>
<dbReference type="Pfam" id="PF01876">
    <property type="entry name" value="RNase_P_p30"/>
    <property type="match status" value="1"/>
</dbReference>
<dbReference type="GO" id="GO:0005655">
    <property type="term" value="C:nucleolar ribonuclease P complex"/>
    <property type="evidence" value="ECO:0007669"/>
    <property type="project" value="TreeGrafter"/>
</dbReference>
<evidence type="ECO:0000256" key="1">
    <source>
        <dbReference type="ARBA" id="ARBA00004123"/>
    </source>
</evidence>
<evidence type="ECO:0000256" key="3">
    <source>
        <dbReference type="ARBA" id="ARBA00022694"/>
    </source>
</evidence>
<keyword evidence="3" id="KW-0819">tRNA processing</keyword>
<dbReference type="GO" id="GO:0008033">
    <property type="term" value="P:tRNA processing"/>
    <property type="evidence" value="ECO:0007669"/>
    <property type="project" value="UniProtKB-KW"/>
</dbReference>
<dbReference type="Gene3D" id="3.20.20.140">
    <property type="entry name" value="Metal-dependent hydrolases"/>
    <property type="match status" value="1"/>
</dbReference>
<accession>A0A0P1BEM5</accession>
<sequence length="363" mass="38518">MYLDLNIPWPVDCFADIASGAKRSGAGKHNKRALGASAATSAVSIVNNGETHDGLSELQRKQVKSILEDLTHLGFTSIAFNHIVQTRYRGETNPFGLLGASVVQPPAAISLPIFPHLSFTGPRLGRPRANACAEPPPQLQQLQRLTVTMDDSSLTKGGHGFTSSQAAALATWDLIAVQPTTDSAFSLACQTLTELKPFSVDIISLELASSSRLPFAPKRSTLRTAIRTGAVFEVTYSAMLAGASEESEKERDRKKRNLVSNTRDLLRLTGGKGVIISSGAATLLDIRGPKDVIAVASIFGMSPQAAKDSISATARAVLTRAQARRSFRGVMEAPVLSAGCSIAVRASSPSAQTTETLPHSRTE</sequence>
<comment type="subcellular location">
    <subcellularLocation>
        <location evidence="1">Nucleus</location>
    </subcellularLocation>
</comment>
<dbReference type="Proteomes" id="UP000054845">
    <property type="component" value="Unassembled WGS sequence"/>
</dbReference>
<evidence type="ECO:0000256" key="2">
    <source>
        <dbReference type="ARBA" id="ARBA00007331"/>
    </source>
</evidence>
<reference evidence="4 5" key="1">
    <citation type="submission" date="2014-09" db="EMBL/GenBank/DDBJ databases">
        <authorList>
            <person name="Magalhaes I.L.F."/>
            <person name="Oliveira U."/>
            <person name="Santos F.R."/>
            <person name="Vidigal T.H.D.A."/>
            <person name="Brescovit A.D."/>
            <person name="Santos A.J."/>
        </authorList>
    </citation>
    <scope>NUCLEOTIDE SEQUENCE [LARGE SCALE GENOMIC DNA]</scope>
</reference>
<dbReference type="PANTHER" id="PTHR13031:SF0">
    <property type="entry name" value="RIBONUCLEASE P PROTEIN SUBUNIT P30"/>
    <property type="match status" value="1"/>
</dbReference>
<dbReference type="GO" id="GO:0003723">
    <property type="term" value="F:RNA binding"/>
    <property type="evidence" value="ECO:0007669"/>
    <property type="project" value="TreeGrafter"/>
</dbReference>
<name>A0A0P1BEM5_9BASI</name>
<proteinExistence type="inferred from homology"/>
<dbReference type="InterPro" id="IPR002738">
    <property type="entry name" value="RNase_P_p30"/>
</dbReference>
<protein>
    <submittedName>
        <fullName evidence="4">Protein subunit of nuclear ribonuclease P (RNase P)</fullName>
    </submittedName>
</protein>
<dbReference type="STRING" id="401625.A0A0P1BEM5"/>
<evidence type="ECO:0000313" key="4">
    <source>
        <dbReference type="EMBL" id="CEH14596.1"/>
    </source>
</evidence>